<dbReference type="STRING" id="1122156.SAMN02745117_02153"/>
<feature type="transmembrane region" description="Helical" evidence="7">
    <location>
        <begin position="158"/>
        <end position="180"/>
    </location>
</feature>
<evidence type="ECO:0000256" key="1">
    <source>
        <dbReference type="ARBA" id="ARBA00004651"/>
    </source>
</evidence>
<dbReference type="CDD" id="cd06261">
    <property type="entry name" value="TM_PBP2"/>
    <property type="match status" value="1"/>
</dbReference>
<evidence type="ECO:0000256" key="6">
    <source>
        <dbReference type="ARBA" id="ARBA00023136"/>
    </source>
</evidence>
<protein>
    <submittedName>
        <fullName evidence="9">NitT/TauT family transport system permease protein</fullName>
    </submittedName>
</protein>
<organism evidence="9 10">
    <name type="scientific">Lampropedia hyalina DSM 16112</name>
    <dbReference type="NCBI Taxonomy" id="1122156"/>
    <lineage>
        <taxon>Bacteria</taxon>
        <taxon>Pseudomonadati</taxon>
        <taxon>Pseudomonadota</taxon>
        <taxon>Betaproteobacteria</taxon>
        <taxon>Burkholderiales</taxon>
        <taxon>Comamonadaceae</taxon>
        <taxon>Lampropedia</taxon>
    </lineage>
</organism>
<feature type="transmembrane region" description="Helical" evidence="7">
    <location>
        <begin position="192"/>
        <end position="212"/>
    </location>
</feature>
<dbReference type="SUPFAM" id="SSF161098">
    <property type="entry name" value="MetI-like"/>
    <property type="match status" value="1"/>
</dbReference>
<dbReference type="GO" id="GO:0005886">
    <property type="term" value="C:plasma membrane"/>
    <property type="evidence" value="ECO:0007669"/>
    <property type="project" value="UniProtKB-SubCell"/>
</dbReference>
<feature type="transmembrane region" description="Helical" evidence="7">
    <location>
        <begin position="273"/>
        <end position="296"/>
    </location>
</feature>
<feature type="transmembrane region" description="Helical" evidence="7">
    <location>
        <begin position="316"/>
        <end position="337"/>
    </location>
</feature>
<evidence type="ECO:0000256" key="5">
    <source>
        <dbReference type="ARBA" id="ARBA00022989"/>
    </source>
</evidence>
<evidence type="ECO:0000313" key="9">
    <source>
        <dbReference type="EMBL" id="SHF53703.1"/>
    </source>
</evidence>
<evidence type="ECO:0000256" key="2">
    <source>
        <dbReference type="ARBA" id="ARBA00022448"/>
    </source>
</evidence>
<dbReference type="PROSITE" id="PS50928">
    <property type="entry name" value="ABC_TM1"/>
    <property type="match status" value="1"/>
</dbReference>
<proteinExistence type="inferred from homology"/>
<evidence type="ECO:0000256" key="7">
    <source>
        <dbReference type="RuleBase" id="RU363032"/>
    </source>
</evidence>
<dbReference type="InterPro" id="IPR035906">
    <property type="entry name" value="MetI-like_sf"/>
</dbReference>
<keyword evidence="3" id="KW-1003">Cell membrane</keyword>
<dbReference type="Proteomes" id="UP000184327">
    <property type="component" value="Unassembled WGS sequence"/>
</dbReference>
<keyword evidence="4 7" id="KW-0812">Transmembrane</keyword>
<evidence type="ECO:0000313" key="10">
    <source>
        <dbReference type="Proteomes" id="UP000184327"/>
    </source>
</evidence>
<keyword evidence="2 7" id="KW-0813">Transport</keyword>
<feature type="transmembrane region" description="Helical" evidence="7">
    <location>
        <begin position="38"/>
        <end position="58"/>
    </location>
</feature>
<dbReference type="EMBL" id="FQUZ01000027">
    <property type="protein sequence ID" value="SHF53703.1"/>
    <property type="molecule type" value="Genomic_DNA"/>
</dbReference>
<dbReference type="AlphaFoldDB" id="A0A1M5CG26"/>
<dbReference type="GO" id="GO:0055085">
    <property type="term" value="P:transmembrane transport"/>
    <property type="evidence" value="ECO:0007669"/>
    <property type="project" value="InterPro"/>
</dbReference>
<sequence length="351" mass="38149">MSHSASHQPLPPPSLVQRVSSALLRPAQPADTSARRRLLRLGLAALAWFATGAITQFWPDIPGVAGSASSSDLAALQWLLGLLLLLVVPLYQRLGKAGRWFYRNAPRLTALAVLLGIWQIASAKTGYWRQPYFPPPQGVFEVYFKEWARLLDSIKSSLILLSAGISIGGLVGFLTGLLTGWSRQVGYWSRPVLRFIGPVPATALIPIALFLFPSSFTAGVFLVALATWFSVAVLTWSGVESVRAEYYDVARTLGANTGFQLLKIAIPASLPHVFVGLFMGLGSAISVLVVAEMVGVKSGLGYFLDWSQSWGAYGHLYAGLFLMALLFSLLTTALFRIRDKVLVGQKGDIQW</sequence>
<name>A0A1M5CG26_9BURK</name>
<comment type="subcellular location">
    <subcellularLocation>
        <location evidence="1 7">Cell membrane</location>
        <topology evidence="1 7">Multi-pass membrane protein</topology>
    </subcellularLocation>
</comment>
<evidence type="ECO:0000259" key="8">
    <source>
        <dbReference type="PROSITE" id="PS50928"/>
    </source>
</evidence>
<dbReference type="PANTHER" id="PTHR30151">
    <property type="entry name" value="ALKANE SULFONATE ABC TRANSPORTER-RELATED, MEMBRANE SUBUNIT"/>
    <property type="match status" value="1"/>
</dbReference>
<evidence type="ECO:0000256" key="3">
    <source>
        <dbReference type="ARBA" id="ARBA00022475"/>
    </source>
</evidence>
<dbReference type="Pfam" id="PF00528">
    <property type="entry name" value="BPD_transp_1"/>
    <property type="match status" value="1"/>
</dbReference>
<keyword evidence="10" id="KW-1185">Reference proteome</keyword>
<reference evidence="9 10" key="1">
    <citation type="submission" date="2016-11" db="EMBL/GenBank/DDBJ databases">
        <authorList>
            <person name="Jaros S."/>
            <person name="Januszkiewicz K."/>
            <person name="Wedrychowicz H."/>
        </authorList>
    </citation>
    <scope>NUCLEOTIDE SEQUENCE [LARGE SCALE GENOMIC DNA]</scope>
    <source>
        <strain evidence="9 10">DSM 16112</strain>
    </source>
</reference>
<keyword evidence="6 7" id="KW-0472">Membrane</keyword>
<feature type="domain" description="ABC transmembrane type-1" evidence="8">
    <location>
        <begin position="154"/>
        <end position="338"/>
    </location>
</feature>
<accession>A0A1M5CG26</accession>
<dbReference type="InterPro" id="IPR000515">
    <property type="entry name" value="MetI-like"/>
</dbReference>
<dbReference type="Gene3D" id="1.10.3720.10">
    <property type="entry name" value="MetI-like"/>
    <property type="match status" value="1"/>
</dbReference>
<gene>
    <name evidence="9" type="ORF">SAMN02745117_02153</name>
</gene>
<feature type="transmembrane region" description="Helical" evidence="7">
    <location>
        <begin position="104"/>
        <end position="121"/>
    </location>
</feature>
<evidence type="ECO:0000256" key="4">
    <source>
        <dbReference type="ARBA" id="ARBA00022692"/>
    </source>
</evidence>
<feature type="transmembrane region" description="Helical" evidence="7">
    <location>
        <begin position="73"/>
        <end position="92"/>
    </location>
</feature>
<comment type="similarity">
    <text evidence="7">Belongs to the binding-protein-dependent transport system permease family.</text>
</comment>
<dbReference type="RefSeq" id="WP_234971128.1">
    <property type="nucleotide sequence ID" value="NZ_FQUZ01000027.1"/>
</dbReference>
<feature type="transmembrane region" description="Helical" evidence="7">
    <location>
        <begin position="218"/>
        <end position="239"/>
    </location>
</feature>
<keyword evidence="5 7" id="KW-1133">Transmembrane helix</keyword>
<dbReference type="PANTHER" id="PTHR30151:SF0">
    <property type="entry name" value="ABC TRANSPORTER PERMEASE PROTEIN MJ0413-RELATED"/>
    <property type="match status" value="1"/>
</dbReference>